<gene>
    <name evidence="2" type="ORF">Dthio_PD1199</name>
</gene>
<evidence type="ECO:0000313" key="2">
    <source>
        <dbReference type="EMBL" id="EFI33860.1"/>
    </source>
</evidence>
<protein>
    <submittedName>
        <fullName evidence="2">Flagellar protein FlaG protein</fullName>
    </submittedName>
</protein>
<dbReference type="InterPro" id="IPR035924">
    <property type="entry name" value="FlaG-like_sf"/>
</dbReference>
<feature type="region of interest" description="Disordered" evidence="1">
    <location>
        <begin position="1"/>
        <end position="39"/>
    </location>
</feature>
<dbReference type="RefSeq" id="WP_008871209.1">
    <property type="nucleotide sequence ID" value="NZ_ACJN02000003.1"/>
</dbReference>
<sequence>MKITNFDINPLAAPTLKTGGAQPKSAEETKTIVHPQTSAQDLDEDKILGAANSIKEYMSSMGVKLNFQFQGEGESIQVEVLDPTSDKIIRKIPSDEILSLAESIEDMLGVLVNKEA</sequence>
<keyword evidence="3" id="KW-1185">Reference proteome</keyword>
<dbReference type="Proteomes" id="UP000005496">
    <property type="component" value="Unassembled WGS sequence"/>
</dbReference>
<dbReference type="PANTHER" id="PTHR37166">
    <property type="entry name" value="PROTEIN FLAG"/>
    <property type="match status" value="1"/>
</dbReference>
<keyword evidence="2" id="KW-0282">Flagellum</keyword>
<evidence type="ECO:0000313" key="3">
    <source>
        <dbReference type="Proteomes" id="UP000005496"/>
    </source>
</evidence>
<proteinExistence type="predicted"/>
<keyword evidence="2" id="KW-0966">Cell projection</keyword>
<dbReference type="Pfam" id="PF03646">
    <property type="entry name" value="FlaG"/>
    <property type="match status" value="1"/>
</dbReference>
<name>D6ST44_9BACT</name>
<organism evidence="2 3">
    <name type="scientific">Desulfonatronospira thiodismutans ASO3-1</name>
    <dbReference type="NCBI Taxonomy" id="555779"/>
    <lineage>
        <taxon>Bacteria</taxon>
        <taxon>Pseudomonadati</taxon>
        <taxon>Thermodesulfobacteriota</taxon>
        <taxon>Desulfovibrionia</taxon>
        <taxon>Desulfovibrionales</taxon>
        <taxon>Desulfonatronovibrionaceae</taxon>
        <taxon>Desulfonatronospira</taxon>
    </lineage>
</organism>
<dbReference type="eggNOG" id="COG1334">
    <property type="taxonomic scope" value="Bacteria"/>
</dbReference>
<dbReference type="OrthoDB" id="5461074at2"/>
<reference evidence="2" key="1">
    <citation type="submission" date="2010-05" db="EMBL/GenBank/DDBJ databases">
        <title>The draft genome of Desulfonatronospira thiodismutans ASO3-1.</title>
        <authorList>
            <consortium name="US DOE Joint Genome Institute (JGI-PGF)"/>
            <person name="Lucas S."/>
            <person name="Copeland A."/>
            <person name="Lapidus A."/>
            <person name="Cheng J.-F."/>
            <person name="Bruce D."/>
            <person name="Goodwin L."/>
            <person name="Pitluck S."/>
            <person name="Chertkov O."/>
            <person name="Brettin T."/>
            <person name="Detter J.C."/>
            <person name="Han C."/>
            <person name="Land M.L."/>
            <person name="Hauser L."/>
            <person name="Kyrpides N."/>
            <person name="Mikhailova N."/>
            <person name="Muyzer G."/>
            <person name="Woyke T."/>
        </authorList>
    </citation>
    <scope>NUCLEOTIDE SEQUENCE [LARGE SCALE GENOMIC DNA]</scope>
    <source>
        <strain evidence="2">ASO3-1</strain>
    </source>
</reference>
<comment type="caution">
    <text evidence="2">The sequence shown here is derived from an EMBL/GenBank/DDBJ whole genome shotgun (WGS) entry which is preliminary data.</text>
</comment>
<accession>D6ST44</accession>
<dbReference type="PANTHER" id="PTHR37166:SF1">
    <property type="entry name" value="PROTEIN FLAG"/>
    <property type="match status" value="1"/>
</dbReference>
<dbReference type="SUPFAM" id="SSF160214">
    <property type="entry name" value="FlaG-like"/>
    <property type="match status" value="1"/>
</dbReference>
<keyword evidence="2" id="KW-0969">Cilium</keyword>
<dbReference type="InterPro" id="IPR005186">
    <property type="entry name" value="FlaG"/>
</dbReference>
<evidence type="ECO:0000256" key="1">
    <source>
        <dbReference type="SAM" id="MobiDB-lite"/>
    </source>
</evidence>
<dbReference type="Gene3D" id="3.30.160.170">
    <property type="entry name" value="FlaG-like"/>
    <property type="match status" value="1"/>
</dbReference>
<dbReference type="EMBL" id="ACJN02000003">
    <property type="protein sequence ID" value="EFI33860.1"/>
    <property type="molecule type" value="Genomic_DNA"/>
</dbReference>
<dbReference type="AlphaFoldDB" id="D6ST44"/>